<dbReference type="SUPFAM" id="SSF88723">
    <property type="entry name" value="PIN domain-like"/>
    <property type="match status" value="1"/>
</dbReference>
<dbReference type="eggNOG" id="COG1848">
    <property type="taxonomic scope" value="Bacteria"/>
</dbReference>
<evidence type="ECO:0000259" key="1">
    <source>
        <dbReference type="Pfam" id="PF01850"/>
    </source>
</evidence>
<dbReference type="Pfam" id="PF01850">
    <property type="entry name" value="PIN"/>
    <property type="match status" value="1"/>
</dbReference>
<dbReference type="OrthoDB" id="597982at2"/>
<dbReference type="InterPro" id="IPR029060">
    <property type="entry name" value="PIN-like_dom_sf"/>
</dbReference>
<dbReference type="RefSeq" id="WP_002692002.1">
    <property type="nucleotide sequence ID" value="NZ_JH600070.1"/>
</dbReference>
<dbReference type="EMBL" id="JH600070">
    <property type="protein sequence ID" value="EIJ44171.1"/>
    <property type="molecule type" value="Genomic_DNA"/>
</dbReference>
<evidence type="ECO:0000313" key="3">
    <source>
        <dbReference type="Proteomes" id="UP000005744"/>
    </source>
</evidence>
<dbReference type="CDD" id="cd09854">
    <property type="entry name" value="PIN_VapC-like"/>
    <property type="match status" value="1"/>
</dbReference>
<accession>I3CKM8</accession>
<evidence type="ECO:0000313" key="2">
    <source>
        <dbReference type="EMBL" id="EIJ44171.1"/>
    </source>
</evidence>
<reference evidence="2 3" key="1">
    <citation type="submission" date="2011-11" db="EMBL/GenBank/DDBJ databases">
        <title>Improved High-Quality Draft sequence of Beggiatoa alba B18lD.</title>
        <authorList>
            <consortium name="US DOE Joint Genome Institute"/>
            <person name="Lucas S."/>
            <person name="Han J."/>
            <person name="Lapidus A."/>
            <person name="Cheng J.-F."/>
            <person name="Goodwin L."/>
            <person name="Pitluck S."/>
            <person name="Peters L."/>
            <person name="Mikhailova N."/>
            <person name="Held B."/>
            <person name="Detter J.C."/>
            <person name="Han C."/>
            <person name="Tapia R."/>
            <person name="Land M."/>
            <person name="Hauser L."/>
            <person name="Kyrpides N."/>
            <person name="Ivanova N."/>
            <person name="Pagani I."/>
            <person name="Samuel K."/>
            <person name="Teske A."/>
            <person name="Mueller J."/>
            <person name="Woyke T."/>
        </authorList>
    </citation>
    <scope>NUCLEOTIDE SEQUENCE [LARGE SCALE GENOMIC DNA]</scope>
    <source>
        <strain evidence="2 3">B18LD</strain>
    </source>
</reference>
<proteinExistence type="predicted"/>
<dbReference type="InterPro" id="IPR002716">
    <property type="entry name" value="PIN_dom"/>
</dbReference>
<dbReference type="STRING" id="395493.BegalDRAFT_3353"/>
<dbReference type="Gene3D" id="3.40.50.1010">
    <property type="entry name" value="5'-nuclease"/>
    <property type="match status" value="1"/>
</dbReference>
<feature type="domain" description="PIN" evidence="1">
    <location>
        <begin position="5"/>
        <end position="122"/>
    </location>
</feature>
<organism evidence="2 3">
    <name type="scientific">Beggiatoa alba B18LD</name>
    <dbReference type="NCBI Taxonomy" id="395493"/>
    <lineage>
        <taxon>Bacteria</taxon>
        <taxon>Pseudomonadati</taxon>
        <taxon>Pseudomonadota</taxon>
        <taxon>Gammaproteobacteria</taxon>
        <taxon>Thiotrichales</taxon>
        <taxon>Thiotrichaceae</taxon>
        <taxon>Beggiatoa</taxon>
    </lineage>
</organism>
<sequence>MKLAYVDSSVWITRVEGLSTYRNTLDDTLLQLLQSGWQLCISDVVMLEVLAKPYKQNQTELISIYHKIFSHTKHLKTPTDIFTDALLIVQLEQLNALDAVHVALARHHHCQAFISTDKHLRTLKTIQSIWVKL</sequence>
<dbReference type="AlphaFoldDB" id="I3CKM8"/>
<dbReference type="HOGENOM" id="CLU_125353_1_1_6"/>
<dbReference type="Proteomes" id="UP000005744">
    <property type="component" value="Unassembled WGS sequence"/>
</dbReference>
<name>I3CKM8_9GAMM</name>
<protein>
    <submittedName>
        <fullName evidence="2">Putative nucleic acid-binding protein</fullName>
    </submittedName>
</protein>
<keyword evidence="3" id="KW-1185">Reference proteome</keyword>
<gene>
    <name evidence="2" type="ORF">BegalDRAFT_3353</name>
</gene>